<evidence type="ECO:0000259" key="3">
    <source>
        <dbReference type="SMART" id="SM00852"/>
    </source>
</evidence>
<evidence type="ECO:0000313" key="5">
    <source>
        <dbReference type="Proteomes" id="UP001595685"/>
    </source>
</evidence>
<dbReference type="Pfam" id="PF00994">
    <property type="entry name" value="MoCF_biosynth"/>
    <property type="match status" value="1"/>
</dbReference>
<sequence>MPGRPELTSGTARVVTVSTSAAAGWAADRSGPVLVDGLRALGLHTPDPVVVADGDAVGRALRACLREDVDVVLLTGGTGLTADDTTPEQVLPLLGTLVPGIPEALRADGVRRGVATAVLSRGIAGVAGRTLVVTLPGSTGACRDALEVLGPLLPHVLRMLAGTTAHPHGRGEA</sequence>
<dbReference type="PANTHER" id="PTHR43764">
    <property type="entry name" value="MOLYBDENUM COFACTOR BIOSYNTHESIS"/>
    <property type="match status" value="1"/>
</dbReference>
<evidence type="ECO:0000256" key="1">
    <source>
        <dbReference type="ARBA" id="ARBA00005046"/>
    </source>
</evidence>
<dbReference type="CDD" id="cd00886">
    <property type="entry name" value="MogA_MoaB"/>
    <property type="match status" value="1"/>
</dbReference>
<dbReference type="SUPFAM" id="SSF53218">
    <property type="entry name" value="Molybdenum cofactor biosynthesis proteins"/>
    <property type="match status" value="1"/>
</dbReference>
<dbReference type="Proteomes" id="UP001595685">
    <property type="component" value="Unassembled WGS sequence"/>
</dbReference>
<dbReference type="InterPro" id="IPR008284">
    <property type="entry name" value="MoCF_biosynth_CS"/>
</dbReference>
<dbReference type="InterPro" id="IPR001453">
    <property type="entry name" value="MoaB/Mog_dom"/>
</dbReference>
<dbReference type="InterPro" id="IPR036425">
    <property type="entry name" value="MoaB/Mog-like_dom_sf"/>
</dbReference>
<keyword evidence="5" id="KW-1185">Reference proteome</keyword>
<proteinExistence type="predicted"/>
<dbReference type="NCBIfam" id="TIGR00177">
    <property type="entry name" value="molyb_syn"/>
    <property type="match status" value="1"/>
</dbReference>
<evidence type="ECO:0000313" key="4">
    <source>
        <dbReference type="EMBL" id="MFC3686923.1"/>
    </source>
</evidence>
<accession>A0ABV7WEL5</accession>
<dbReference type="Gene3D" id="3.40.980.10">
    <property type="entry name" value="MoaB/Mog-like domain"/>
    <property type="match status" value="1"/>
</dbReference>
<dbReference type="SMART" id="SM00852">
    <property type="entry name" value="MoCF_biosynth"/>
    <property type="match status" value="1"/>
</dbReference>
<gene>
    <name evidence="4" type="ORF">ACFOLH_01050</name>
</gene>
<organism evidence="4 5">
    <name type="scientific">Aquipuribacter hungaricus</name>
    <dbReference type="NCBI Taxonomy" id="545624"/>
    <lineage>
        <taxon>Bacteria</taxon>
        <taxon>Bacillati</taxon>
        <taxon>Actinomycetota</taxon>
        <taxon>Actinomycetes</taxon>
        <taxon>Micrococcales</taxon>
        <taxon>Intrasporangiaceae</taxon>
        <taxon>Aquipuribacter</taxon>
    </lineage>
</organism>
<keyword evidence="2" id="KW-0501">Molybdenum cofactor biosynthesis</keyword>
<dbReference type="EMBL" id="JBHRWW010000001">
    <property type="protein sequence ID" value="MFC3686923.1"/>
    <property type="molecule type" value="Genomic_DNA"/>
</dbReference>
<dbReference type="PANTHER" id="PTHR43764:SF1">
    <property type="entry name" value="MOLYBDOPTERIN MOLYBDOTRANSFERASE"/>
    <property type="match status" value="1"/>
</dbReference>
<dbReference type="PROSITE" id="PS01078">
    <property type="entry name" value="MOCF_BIOSYNTHESIS_1"/>
    <property type="match status" value="1"/>
</dbReference>
<name>A0ABV7WEL5_9MICO</name>
<dbReference type="RefSeq" id="WP_340294866.1">
    <property type="nucleotide sequence ID" value="NZ_JBBEOI010000187.1"/>
</dbReference>
<reference evidence="5" key="1">
    <citation type="journal article" date="2019" name="Int. J. Syst. Evol. Microbiol.">
        <title>The Global Catalogue of Microorganisms (GCM) 10K type strain sequencing project: providing services to taxonomists for standard genome sequencing and annotation.</title>
        <authorList>
            <consortium name="The Broad Institute Genomics Platform"/>
            <consortium name="The Broad Institute Genome Sequencing Center for Infectious Disease"/>
            <person name="Wu L."/>
            <person name="Ma J."/>
        </authorList>
    </citation>
    <scope>NUCLEOTIDE SEQUENCE [LARGE SCALE GENOMIC DNA]</scope>
    <source>
        <strain evidence="5">NCAIM B.02333</strain>
    </source>
</reference>
<protein>
    <submittedName>
        <fullName evidence="4">Molybdenum cofactor biosynthesis protein B</fullName>
    </submittedName>
</protein>
<comment type="pathway">
    <text evidence="1">Cofactor biosynthesis; molybdopterin biosynthesis.</text>
</comment>
<comment type="caution">
    <text evidence="4">The sequence shown here is derived from an EMBL/GenBank/DDBJ whole genome shotgun (WGS) entry which is preliminary data.</text>
</comment>
<dbReference type="InterPro" id="IPR051920">
    <property type="entry name" value="MPT_Adenylyltrnsfr/MoaC-Rel"/>
</dbReference>
<feature type="domain" description="MoaB/Mog" evidence="3">
    <location>
        <begin position="13"/>
        <end position="156"/>
    </location>
</feature>
<evidence type="ECO:0000256" key="2">
    <source>
        <dbReference type="ARBA" id="ARBA00023150"/>
    </source>
</evidence>